<gene>
    <name evidence="1" type="ORF">NPIL_405871</name>
</gene>
<sequence>MNMRKNNWYFGDKPNCRIPFAKDIPLPANDSPLEMNNSFCPTSSISNDIPVHSKTADETETSDLHLREDEETAALALMAELSDDDKFHEAAIYLDPPSYEVIEEDCIDMNNLTEGQLRANSFVTLWRKHQVKQIICESDSEDEHEIIPQVIESK</sequence>
<dbReference type="Proteomes" id="UP000887013">
    <property type="component" value="Unassembled WGS sequence"/>
</dbReference>
<keyword evidence="2" id="KW-1185">Reference proteome</keyword>
<proteinExistence type="predicted"/>
<reference evidence="1" key="1">
    <citation type="submission" date="2020-08" db="EMBL/GenBank/DDBJ databases">
        <title>Multicomponent nature underlies the extraordinary mechanical properties of spider dragline silk.</title>
        <authorList>
            <person name="Kono N."/>
            <person name="Nakamura H."/>
            <person name="Mori M."/>
            <person name="Yoshida Y."/>
            <person name="Ohtoshi R."/>
            <person name="Malay A.D."/>
            <person name="Moran D.A.P."/>
            <person name="Tomita M."/>
            <person name="Numata K."/>
            <person name="Arakawa K."/>
        </authorList>
    </citation>
    <scope>NUCLEOTIDE SEQUENCE</scope>
</reference>
<evidence type="ECO:0000313" key="1">
    <source>
        <dbReference type="EMBL" id="GFT88074.1"/>
    </source>
</evidence>
<dbReference type="AlphaFoldDB" id="A0A8X6U3T4"/>
<dbReference type="EMBL" id="BMAW01120191">
    <property type="protein sequence ID" value="GFT88074.1"/>
    <property type="molecule type" value="Genomic_DNA"/>
</dbReference>
<protein>
    <submittedName>
        <fullName evidence="1">Uncharacterized protein</fullName>
    </submittedName>
</protein>
<accession>A0A8X6U3T4</accession>
<comment type="caution">
    <text evidence="1">The sequence shown here is derived from an EMBL/GenBank/DDBJ whole genome shotgun (WGS) entry which is preliminary data.</text>
</comment>
<evidence type="ECO:0000313" key="2">
    <source>
        <dbReference type="Proteomes" id="UP000887013"/>
    </source>
</evidence>
<organism evidence="1 2">
    <name type="scientific">Nephila pilipes</name>
    <name type="common">Giant wood spider</name>
    <name type="synonym">Nephila maculata</name>
    <dbReference type="NCBI Taxonomy" id="299642"/>
    <lineage>
        <taxon>Eukaryota</taxon>
        <taxon>Metazoa</taxon>
        <taxon>Ecdysozoa</taxon>
        <taxon>Arthropoda</taxon>
        <taxon>Chelicerata</taxon>
        <taxon>Arachnida</taxon>
        <taxon>Araneae</taxon>
        <taxon>Araneomorphae</taxon>
        <taxon>Entelegynae</taxon>
        <taxon>Araneoidea</taxon>
        <taxon>Nephilidae</taxon>
        <taxon>Nephila</taxon>
    </lineage>
</organism>
<name>A0A8X6U3T4_NEPPI</name>